<gene>
    <name evidence="3" type="ORF">KC01_LOCUS5666</name>
</gene>
<dbReference type="SUPFAM" id="SSF102588">
    <property type="entry name" value="LmbE-like"/>
    <property type="match status" value="1"/>
</dbReference>
<organism evidence="3 4">
    <name type="scientific">Knipowitschia caucasica</name>
    <name type="common">Caucasian dwarf goby</name>
    <name type="synonym">Pomatoschistus caucasicus</name>
    <dbReference type="NCBI Taxonomy" id="637954"/>
    <lineage>
        <taxon>Eukaryota</taxon>
        <taxon>Metazoa</taxon>
        <taxon>Chordata</taxon>
        <taxon>Craniata</taxon>
        <taxon>Vertebrata</taxon>
        <taxon>Euteleostomi</taxon>
        <taxon>Actinopterygii</taxon>
        <taxon>Neopterygii</taxon>
        <taxon>Teleostei</taxon>
        <taxon>Neoteleostei</taxon>
        <taxon>Acanthomorphata</taxon>
        <taxon>Gobiaria</taxon>
        <taxon>Gobiiformes</taxon>
        <taxon>Gobioidei</taxon>
        <taxon>Gobiidae</taxon>
        <taxon>Gobiinae</taxon>
        <taxon>Knipowitschia</taxon>
    </lineage>
</organism>
<protein>
    <recommendedName>
        <fullName evidence="2">N-acetylglucosaminylphosphatidylinositol deacetylase</fullName>
        <ecNumber evidence="2">3.5.1.89</ecNumber>
    </recommendedName>
</protein>
<dbReference type="GO" id="GO:0005783">
    <property type="term" value="C:endoplasmic reticulum"/>
    <property type="evidence" value="ECO:0007669"/>
    <property type="project" value="TreeGrafter"/>
</dbReference>
<dbReference type="EC" id="3.5.1.89" evidence="2"/>
<dbReference type="Proteomes" id="UP001497482">
    <property type="component" value="Chromosome 11"/>
</dbReference>
<proteinExistence type="inferred from homology"/>
<evidence type="ECO:0000256" key="1">
    <source>
        <dbReference type="ARBA" id="ARBA00006066"/>
    </source>
</evidence>
<dbReference type="InterPro" id="IPR024078">
    <property type="entry name" value="LmbE-like_dom_sf"/>
</dbReference>
<dbReference type="EMBL" id="OZ035833">
    <property type="protein sequence ID" value="CAL1573847.1"/>
    <property type="molecule type" value="Genomic_DNA"/>
</dbReference>
<dbReference type="PANTHER" id="PTHR12993:SF11">
    <property type="entry name" value="N-ACETYLGLUCOSAMINYL-PHOSPHATIDYLINOSITOL DE-N-ACETYLASE"/>
    <property type="match status" value="1"/>
</dbReference>
<dbReference type="AlphaFoldDB" id="A0AAV2JCV4"/>
<reference evidence="3 4" key="1">
    <citation type="submission" date="2024-04" db="EMBL/GenBank/DDBJ databases">
        <authorList>
            <person name="Waldvogel A.-M."/>
            <person name="Schoenle A."/>
        </authorList>
    </citation>
    <scope>NUCLEOTIDE SEQUENCE [LARGE SCALE GENOMIC DNA]</scope>
</reference>
<dbReference type="PANTHER" id="PTHR12993">
    <property type="entry name" value="N-ACETYLGLUCOSAMINYL-PHOSPHATIDYLINOSITOL DE-N-ACETYLASE-RELATED"/>
    <property type="match status" value="1"/>
</dbReference>
<evidence type="ECO:0000313" key="4">
    <source>
        <dbReference type="Proteomes" id="UP001497482"/>
    </source>
</evidence>
<dbReference type="GO" id="GO:0000225">
    <property type="term" value="F:N-acetylglucosaminylphosphatidylinositol deacetylase activity"/>
    <property type="evidence" value="ECO:0007669"/>
    <property type="project" value="UniProtKB-EC"/>
</dbReference>
<name>A0AAV2JCV4_KNICA</name>
<dbReference type="Gene3D" id="3.40.50.10320">
    <property type="entry name" value="LmbE-like"/>
    <property type="match status" value="1"/>
</dbReference>
<keyword evidence="4" id="KW-1185">Reference proteome</keyword>
<sequence length="124" mass="13788">MFCRNLPDDPNTQWSISLVSSIISKHIEKNCINLVLTFDGQGVSGHVNHTAIYKAVRHIACTGQLPLDCCLLSLDTVGLIRKYLSVLELPLSWMLPSSFCCMTGLDGFRQAKVRHHIHVGLNTI</sequence>
<evidence type="ECO:0000256" key="2">
    <source>
        <dbReference type="ARBA" id="ARBA00012176"/>
    </source>
</evidence>
<dbReference type="InterPro" id="IPR003737">
    <property type="entry name" value="GlcNAc_PI_deacetylase-related"/>
</dbReference>
<comment type="similarity">
    <text evidence="1">Belongs to the PIGL family.</text>
</comment>
<evidence type="ECO:0000313" key="3">
    <source>
        <dbReference type="EMBL" id="CAL1573847.1"/>
    </source>
</evidence>
<accession>A0AAV2JCV4</accession>